<dbReference type="EMBL" id="QFQB01000035">
    <property type="protein sequence ID" value="PZQ45968.1"/>
    <property type="molecule type" value="Genomic_DNA"/>
</dbReference>
<reference evidence="1 2" key="1">
    <citation type="submission" date="2017-08" db="EMBL/GenBank/DDBJ databases">
        <title>Infants hospitalized years apart are colonized by the same room-sourced microbial strains.</title>
        <authorList>
            <person name="Brooks B."/>
            <person name="Olm M.R."/>
            <person name="Firek B.A."/>
            <person name="Baker R."/>
            <person name="Thomas B.C."/>
            <person name="Morowitz M.J."/>
            <person name="Banfield J.F."/>
        </authorList>
    </citation>
    <scope>NUCLEOTIDE SEQUENCE [LARGE SCALE GENOMIC DNA]</scope>
    <source>
        <strain evidence="1">S2_005_002_R2_29</strain>
    </source>
</reference>
<evidence type="ECO:0000313" key="1">
    <source>
        <dbReference type="EMBL" id="PZQ45968.1"/>
    </source>
</evidence>
<sequence length="77" mass="8810">MTDSKPISTFDEICHLTIETMRKMDMQTLWQLKKQAAKELDRAKLTKGCIDLALSLKQEDEDRAAQAEDDNQPSLLD</sequence>
<comment type="caution">
    <text evidence="1">The sequence shown here is derived from an EMBL/GenBank/DDBJ whole genome shotgun (WGS) entry which is preliminary data.</text>
</comment>
<proteinExistence type="predicted"/>
<evidence type="ECO:0000313" key="2">
    <source>
        <dbReference type="Proteomes" id="UP000249417"/>
    </source>
</evidence>
<accession>A0A2W5N011</accession>
<gene>
    <name evidence="1" type="ORF">DI551_06085</name>
</gene>
<name>A0A2W5N011_9BACT</name>
<organism evidence="1 2">
    <name type="scientific">Micavibrio aeruginosavorus</name>
    <dbReference type="NCBI Taxonomy" id="349221"/>
    <lineage>
        <taxon>Bacteria</taxon>
        <taxon>Pseudomonadati</taxon>
        <taxon>Bdellovibrionota</taxon>
        <taxon>Bdellovibrionia</taxon>
        <taxon>Bdellovibrionales</taxon>
        <taxon>Pseudobdellovibrionaceae</taxon>
        <taxon>Micavibrio</taxon>
    </lineage>
</organism>
<dbReference type="Proteomes" id="UP000249417">
    <property type="component" value="Unassembled WGS sequence"/>
</dbReference>
<dbReference type="AlphaFoldDB" id="A0A2W5N011"/>
<protein>
    <submittedName>
        <fullName evidence="1">Uncharacterized protein</fullName>
    </submittedName>
</protein>